<accession>A0A5J4L671</accession>
<dbReference type="PANTHER" id="PTHR43329">
    <property type="entry name" value="EPOXIDE HYDROLASE"/>
    <property type="match status" value="1"/>
</dbReference>
<dbReference type="InterPro" id="IPR000073">
    <property type="entry name" value="AB_hydrolase_1"/>
</dbReference>
<feature type="domain" description="AB hydrolase-1" evidence="3">
    <location>
        <begin position="51"/>
        <end position="152"/>
    </location>
</feature>
<feature type="compositionally biased region" description="Pro residues" evidence="2">
    <location>
        <begin position="9"/>
        <end position="26"/>
    </location>
</feature>
<evidence type="ECO:0000256" key="1">
    <source>
        <dbReference type="ARBA" id="ARBA00022801"/>
    </source>
</evidence>
<evidence type="ECO:0000256" key="2">
    <source>
        <dbReference type="SAM" id="MobiDB-lite"/>
    </source>
</evidence>
<dbReference type="OrthoDB" id="2987348at2"/>
<dbReference type="RefSeq" id="WP_086717378.1">
    <property type="nucleotide sequence ID" value="NZ_BLAG01000006.1"/>
</dbReference>
<dbReference type="GeneID" id="96753857"/>
<evidence type="ECO:0000313" key="5">
    <source>
        <dbReference type="Proteomes" id="UP000325598"/>
    </source>
</evidence>
<dbReference type="Proteomes" id="UP000325598">
    <property type="component" value="Unassembled WGS sequence"/>
</dbReference>
<dbReference type="Gene3D" id="3.40.50.1820">
    <property type="entry name" value="alpha/beta hydrolase"/>
    <property type="match status" value="1"/>
</dbReference>
<comment type="caution">
    <text evidence="4">The sequence shown here is derived from an EMBL/GenBank/DDBJ whole genome shotgun (WGS) entry which is preliminary data.</text>
</comment>
<reference evidence="4 5" key="1">
    <citation type="submission" date="2019-10" db="EMBL/GenBank/DDBJ databases">
        <title>Whole genome shotgun sequence of Streptomyces angustmyceticus NBRC 3934.</title>
        <authorList>
            <person name="Hosoyama A."/>
            <person name="Ichikawa N."/>
            <person name="Kimura A."/>
            <person name="Kitahashi Y."/>
            <person name="Komaki H."/>
            <person name="Uohara A."/>
        </authorList>
    </citation>
    <scope>NUCLEOTIDE SEQUENCE [LARGE SCALE GENOMIC DNA]</scope>
    <source>
        <strain evidence="4 5">NBRC 3934</strain>
    </source>
</reference>
<evidence type="ECO:0000313" key="4">
    <source>
        <dbReference type="EMBL" id="GES29603.1"/>
    </source>
</evidence>
<dbReference type="AlphaFoldDB" id="A0A5J4L671"/>
<dbReference type="EMBL" id="BLAG01000006">
    <property type="protein sequence ID" value="GES29603.1"/>
    <property type="molecule type" value="Genomic_DNA"/>
</dbReference>
<keyword evidence="5" id="KW-1185">Reference proteome</keyword>
<dbReference type="Pfam" id="PF00561">
    <property type="entry name" value="Abhydrolase_1"/>
    <property type="match status" value="1"/>
</dbReference>
<keyword evidence="1 4" id="KW-0378">Hydrolase</keyword>
<dbReference type="GO" id="GO:0016787">
    <property type="term" value="F:hydrolase activity"/>
    <property type="evidence" value="ECO:0007669"/>
    <property type="project" value="UniProtKB-KW"/>
</dbReference>
<protein>
    <submittedName>
        <fullName evidence="4">Epoxide hydrolase</fullName>
    </submittedName>
</protein>
<sequence>MPQSANTPSTPPASPAAPVPRPPAGPLPEAVHRTVEVPGGRIHLVEQGSGPLVLMVHGFPESWYSWRHQLPALAAAGYRAVAIDVRGYGRSSKPRDVAAYRMLAHVADNVAVVRALGEETAIIVGHDWGSPIAANTALLRPDVFTAVALLSVPYAPRGGIRPTEAFARLGGGGEFYINYFQEPGRAEAEIEPGVRDWIAGFYVVASGDAKQDAARPGSAQDHVAHFSVAPGGKLSDRFPEKLPLPLPWLAEADLDFYAGEFERTGLTGGLNRYRNVDRDWEDLAAWDGAPLRQPSLFIGGEHDAPTNWMADAIKAFPHTLPGLSASHILDGCGHWVQQERPEEVNRLLTDWLGSLPGTAA</sequence>
<feature type="region of interest" description="Disordered" evidence="2">
    <location>
        <begin position="1"/>
        <end position="29"/>
    </location>
</feature>
<organism evidence="4 5">
    <name type="scientific">Streptomyces angustmyceticus</name>
    <dbReference type="NCBI Taxonomy" id="285578"/>
    <lineage>
        <taxon>Bacteria</taxon>
        <taxon>Bacillati</taxon>
        <taxon>Actinomycetota</taxon>
        <taxon>Actinomycetes</taxon>
        <taxon>Kitasatosporales</taxon>
        <taxon>Streptomycetaceae</taxon>
        <taxon>Streptomyces</taxon>
    </lineage>
</organism>
<dbReference type="InterPro" id="IPR029058">
    <property type="entry name" value="AB_hydrolase_fold"/>
</dbReference>
<evidence type="ECO:0000259" key="3">
    <source>
        <dbReference type="Pfam" id="PF00561"/>
    </source>
</evidence>
<name>A0A5J4L671_9ACTN</name>
<dbReference type="SUPFAM" id="SSF53474">
    <property type="entry name" value="alpha/beta-Hydrolases"/>
    <property type="match status" value="1"/>
</dbReference>
<proteinExistence type="predicted"/>
<dbReference type="InterPro" id="IPR000639">
    <property type="entry name" value="Epox_hydrolase-like"/>
</dbReference>
<gene>
    <name evidence="4" type="ORF">San01_20900</name>
</gene>
<dbReference type="PRINTS" id="PR00412">
    <property type="entry name" value="EPOXHYDRLASE"/>
</dbReference>